<protein>
    <submittedName>
        <fullName evidence="1">Uncharacterized protein</fullName>
    </submittedName>
</protein>
<proteinExistence type="predicted"/>
<accession>A0ABQ9TLJ2</accession>
<gene>
    <name evidence="1" type="ORF">P7K49_036869</name>
</gene>
<dbReference type="EMBL" id="JASSZA010000021">
    <property type="protein sequence ID" value="KAK2085569.1"/>
    <property type="molecule type" value="Genomic_DNA"/>
</dbReference>
<name>A0ABQ9TLJ2_SAGOE</name>
<sequence>MKDSCKGSTCNRCRQNGDEMDWSSQDEVAQCTHVCRCGERSLMDQQSAVE</sequence>
<keyword evidence="2" id="KW-1185">Reference proteome</keyword>
<evidence type="ECO:0000313" key="1">
    <source>
        <dbReference type="EMBL" id="KAK2085569.1"/>
    </source>
</evidence>
<organism evidence="1 2">
    <name type="scientific">Saguinus oedipus</name>
    <name type="common">Cotton-top tamarin</name>
    <name type="synonym">Oedipomidas oedipus</name>
    <dbReference type="NCBI Taxonomy" id="9490"/>
    <lineage>
        <taxon>Eukaryota</taxon>
        <taxon>Metazoa</taxon>
        <taxon>Chordata</taxon>
        <taxon>Craniata</taxon>
        <taxon>Vertebrata</taxon>
        <taxon>Euteleostomi</taxon>
        <taxon>Mammalia</taxon>
        <taxon>Eutheria</taxon>
        <taxon>Euarchontoglires</taxon>
        <taxon>Primates</taxon>
        <taxon>Haplorrhini</taxon>
        <taxon>Platyrrhini</taxon>
        <taxon>Cebidae</taxon>
        <taxon>Callitrichinae</taxon>
        <taxon>Saguinus</taxon>
    </lineage>
</organism>
<reference evidence="1 2" key="1">
    <citation type="submission" date="2023-05" db="EMBL/GenBank/DDBJ databases">
        <title>B98-5 Cell Line De Novo Hybrid Assembly: An Optical Mapping Approach.</title>
        <authorList>
            <person name="Kananen K."/>
            <person name="Auerbach J.A."/>
            <person name="Kautto E."/>
            <person name="Blachly J.S."/>
        </authorList>
    </citation>
    <scope>NUCLEOTIDE SEQUENCE [LARGE SCALE GENOMIC DNA]</scope>
    <source>
        <strain evidence="1">B95-8</strain>
        <tissue evidence="1">Cell line</tissue>
    </source>
</reference>
<evidence type="ECO:0000313" key="2">
    <source>
        <dbReference type="Proteomes" id="UP001266305"/>
    </source>
</evidence>
<comment type="caution">
    <text evidence="1">The sequence shown here is derived from an EMBL/GenBank/DDBJ whole genome shotgun (WGS) entry which is preliminary data.</text>
</comment>
<dbReference type="Proteomes" id="UP001266305">
    <property type="component" value="Unassembled WGS sequence"/>
</dbReference>